<evidence type="ECO:0000256" key="3">
    <source>
        <dbReference type="ARBA" id="ARBA00023163"/>
    </source>
</evidence>
<dbReference type="PRINTS" id="PR00038">
    <property type="entry name" value="HTHLUXR"/>
</dbReference>
<keyword evidence="3" id="KW-0804">Transcription</keyword>
<name>A0ABZ2IKM9_9BACT</name>
<protein>
    <submittedName>
        <fullName evidence="5">LuxR C-terminal-related transcriptional regulator</fullName>
    </submittedName>
</protein>
<gene>
    <name evidence="5" type="ORF">NEE14_001005</name>
</gene>
<keyword evidence="1" id="KW-0805">Transcription regulation</keyword>
<dbReference type="Pfam" id="PF00196">
    <property type="entry name" value="GerE"/>
    <property type="match status" value="1"/>
</dbReference>
<dbReference type="PANTHER" id="PTHR44688">
    <property type="entry name" value="DNA-BINDING TRANSCRIPTIONAL ACTIVATOR DEVR_DOSR"/>
    <property type="match status" value="1"/>
</dbReference>
<dbReference type="Gene3D" id="1.10.10.10">
    <property type="entry name" value="Winged helix-like DNA-binding domain superfamily/Winged helix DNA-binding domain"/>
    <property type="match status" value="1"/>
</dbReference>
<evidence type="ECO:0000256" key="2">
    <source>
        <dbReference type="ARBA" id="ARBA00023125"/>
    </source>
</evidence>
<evidence type="ECO:0000313" key="6">
    <source>
        <dbReference type="Proteomes" id="UP001320603"/>
    </source>
</evidence>
<proteinExistence type="predicted"/>
<dbReference type="SUPFAM" id="SSF46894">
    <property type="entry name" value="C-terminal effector domain of the bipartite response regulators"/>
    <property type="match status" value="1"/>
</dbReference>
<dbReference type="InterPro" id="IPR000792">
    <property type="entry name" value="Tscrpt_reg_LuxR_C"/>
</dbReference>
<evidence type="ECO:0000313" key="5">
    <source>
        <dbReference type="EMBL" id="WWV66604.1"/>
    </source>
</evidence>
<accession>A0ABZ2IKM9</accession>
<sequence>MDIIKKLTSEFSRQEFAQSKKAIYAEELDRYKRIARGYAEIENAIVVLSDMHASTSYMYYGSFSDILGLKHSDTEEDQIGSIWEEKILQLINPDDLYNKYLQELRFFHFMKHQPKGRRRHYFLMNILRMKDATGNYHAVCHRLFYIPEPYGNSLWLALCLYSPLVIDVSNNSMVVNSVTGEMQELETKNDSNILSDREKQVLRLIDKGLMSKHIAERLSISINTVSRHRQEILSKLQVKNSIEACRVAKDLGLI</sequence>
<dbReference type="InterPro" id="IPR036388">
    <property type="entry name" value="WH-like_DNA-bd_sf"/>
</dbReference>
<dbReference type="Gene3D" id="3.30.450.20">
    <property type="entry name" value="PAS domain"/>
    <property type="match status" value="1"/>
</dbReference>
<feature type="domain" description="HTH luxR-type" evidence="4">
    <location>
        <begin position="187"/>
        <end position="252"/>
    </location>
</feature>
<evidence type="ECO:0000259" key="4">
    <source>
        <dbReference type="PROSITE" id="PS50043"/>
    </source>
</evidence>
<reference evidence="5 6" key="1">
    <citation type="submission" date="2024-02" db="EMBL/GenBank/DDBJ databases">
        <title>Whole genome sequencing of Parabacteroides sp. AD58.</title>
        <authorList>
            <person name="Chaplin A.V."/>
            <person name="Pikina A.P."/>
            <person name="Sokolova S.R."/>
            <person name="Korostin D.O."/>
            <person name="Efimov B.A."/>
        </authorList>
    </citation>
    <scope>NUCLEOTIDE SEQUENCE [LARGE SCALE GENOMIC DNA]</scope>
    <source>
        <strain evidence="5 6">AD58</strain>
    </source>
</reference>
<dbReference type="EMBL" id="CP146284">
    <property type="protein sequence ID" value="WWV66604.1"/>
    <property type="molecule type" value="Genomic_DNA"/>
</dbReference>
<dbReference type="CDD" id="cd06170">
    <property type="entry name" value="LuxR_C_like"/>
    <property type="match status" value="1"/>
</dbReference>
<dbReference type="SMART" id="SM00421">
    <property type="entry name" value="HTH_LUXR"/>
    <property type="match status" value="1"/>
</dbReference>
<evidence type="ECO:0000256" key="1">
    <source>
        <dbReference type="ARBA" id="ARBA00023015"/>
    </source>
</evidence>
<keyword evidence="6" id="KW-1185">Reference proteome</keyword>
<organism evidence="5 6">
    <name type="scientific">Parabacteroides absconsus</name>
    <dbReference type="NCBI Taxonomy" id="2951805"/>
    <lineage>
        <taxon>Bacteria</taxon>
        <taxon>Pseudomonadati</taxon>
        <taxon>Bacteroidota</taxon>
        <taxon>Bacteroidia</taxon>
        <taxon>Bacteroidales</taxon>
        <taxon>Tannerellaceae</taxon>
        <taxon>Parabacteroides</taxon>
    </lineage>
</organism>
<keyword evidence="2" id="KW-0238">DNA-binding</keyword>
<dbReference type="RefSeq" id="WP_251968093.1">
    <property type="nucleotide sequence ID" value="NZ_CP146284.1"/>
</dbReference>
<dbReference type="PROSITE" id="PS50043">
    <property type="entry name" value="HTH_LUXR_2"/>
    <property type="match status" value="1"/>
</dbReference>
<dbReference type="InterPro" id="IPR016032">
    <property type="entry name" value="Sig_transdc_resp-reg_C-effctor"/>
</dbReference>
<dbReference type="Proteomes" id="UP001320603">
    <property type="component" value="Chromosome"/>
</dbReference>
<dbReference type="PANTHER" id="PTHR44688:SF16">
    <property type="entry name" value="DNA-BINDING TRANSCRIPTIONAL ACTIVATOR DEVR_DOSR"/>
    <property type="match status" value="1"/>
</dbReference>